<protein>
    <submittedName>
        <fullName evidence="1">Uncharacterized protein</fullName>
    </submittedName>
</protein>
<sequence>MTENNPWRQVGTTADGSNVYMAPAGTTLSAFDEQLRDAARAPIDYVKSMIEDEAMEAPVLAAGRTAPEYNQGGYLPQALTRVKNISGHPIRVFPVEDWSDPDMQRLWFGRTYEQQELLDRLNSWWRDGKDPGLPVRVRNALGYK</sequence>
<dbReference type="RefSeq" id="YP_010755407.1">
    <property type="nucleotide sequence ID" value="NC_073469.1"/>
</dbReference>
<dbReference type="KEGG" id="vg:80020059"/>
<proteinExistence type="predicted"/>
<dbReference type="EMBL" id="OP297545">
    <property type="protein sequence ID" value="UXE04800.1"/>
    <property type="molecule type" value="Genomic_DNA"/>
</dbReference>
<evidence type="ECO:0000313" key="1">
    <source>
        <dbReference type="EMBL" id="UXE04800.1"/>
    </source>
</evidence>
<organism evidence="1 2">
    <name type="scientific">Arthrobacter phage Shambre1</name>
    <dbReference type="NCBI Taxonomy" id="2927284"/>
    <lineage>
        <taxon>Viruses</taxon>
        <taxon>Duplodnaviria</taxon>
        <taxon>Heunggongvirae</taxon>
        <taxon>Uroviricota</taxon>
        <taxon>Caudoviricetes</taxon>
        <taxon>Bismarckvirus</taxon>
        <taxon>Bismarckvirus shambre1</taxon>
    </lineage>
</organism>
<accession>A0A977KNN1</accession>
<evidence type="ECO:0000313" key="2">
    <source>
        <dbReference type="Proteomes" id="UP001063033"/>
    </source>
</evidence>
<reference evidence="1" key="1">
    <citation type="submission" date="2022-08" db="EMBL/GenBank/DDBJ databases">
        <authorList>
            <person name="Dojs M.A."/>
            <person name="Fleischacker C.L."/>
            <person name="Jackson S.M."/>
            <person name="Feiring S.B."/>
            <person name="Webb R.J."/>
            <person name="Schaefbauer A.B."/>
            <person name="Vigness C.A."/>
            <person name="Boyle B.L."/>
            <person name="Frank J.R."/>
            <person name="Fleischacker T.C."/>
            <person name="Ackerman S.B."/>
            <person name="Balish M.F."/>
            <person name="Garlena R.A."/>
            <person name="Russell D.A."/>
            <person name="Jacobs-Sera D."/>
            <person name="Hatfull G.F."/>
        </authorList>
    </citation>
    <scope>NUCLEOTIDE SEQUENCE</scope>
</reference>
<gene>
    <name evidence="1" type="primary">64</name>
    <name evidence="1" type="ORF">SEA_SHAMBRE1_64</name>
</gene>
<dbReference type="GeneID" id="80020059"/>
<keyword evidence="2" id="KW-1185">Reference proteome</keyword>
<dbReference type="Proteomes" id="UP001063033">
    <property type="component" value="Segment"/>
</dbReference>
<name>A0A977KNN1_9CAUD</name>